<organism evidence="1 2">
    <name type="scientific">Lindgomyces ingoldianus</name>
    <dbReference type="NCBI Taxonomy" id="673940"/>
    <lineage>
        <taxon>Eukaryota</taxon>
        <taxon>Fungi</taxon>
        <taxon>Dikarya</taxon>
        <taxon>Ascomycota</taxon>
        <taxon>Pezizomycotina</taxon>
        <taxon>Dothideomycetes</taxon>
        <taxon>Pleosporomycetidae</taxon>
        <taxon>Pleosporales</taxon>
        <taxon>Lindgomycetaceae</taxon>
        <taxon>Lindgomyces</taxon>
    </lineage>
</organism>
<evidence type="ECO:0000313" key="2">
    <source>
        <dbReference type="Proteomes" id="UP000799755"/>
    </source>
</evidence>
<accession>A0ACB6QIX7</accession>
<reference evidence="1" key="1">
    <citation type="journal article" date="2020" name="Stud. Mycol.">
        <title>101 Dothideomycetes genomes: a test case for predicting lifestyles and emergence of pathogens.</title>
        <authorList>
            <person name="Haridas S."/>
            <person name="Albert R."/>
            <person name="Binder M."/>
            <person name="Bloem J."/>
            <person name="Labutti K."/>
            <person name="Salamov A."/>
            <person name="Andreopoulos B."/>
            <person name="Baker S."/>
            <person name="Barry K."/>
            <person name="Bills G."/>
            <person name="Bluhm B."/>
            <person name="Cannon C."/>
            <person name="Castanera R."/>
            <person name="Culley D."/>
            <person name="Daum C."/>
            <person name="Ezra D."/>
            <person name="Gonzalez J."/>
            <person name="Henrissat B."/>
            <person name="Kuo A."/>
            <person name="Liang C."/>
            <person name="Lipzen A."/>
            <person name="Lutzoni F."/>
            <person name="Magnuson J."/>
            <person name="Mondo S."/>
            <person name="Nolan M."/>
            <person name="Ohm R."/>
            <person name="Pangilinan J."/>
            <person name="Park H.-J."/>
            <person name="Ramirez L."/>
            <person name="Alfaro M."/>
            <person name="Sun H."/>
            <person name="Tritt A."/>
            <person name="Yoshinaga Y."/>
            <person name="Zwiers L.-H."/>
            <person name="Turgeon B."/>
            <person name="Goodwin S."/>
            <person name="Spatafora J."/>
            <person name="Crous P."/>
            <person name="Grigoriev I."/>
        </authorList>
    </citation>
    <scope>NUCLEOTIDE SEQUENCE</scope>
    <source>
        <strain evidence="1">ATCC 200398</strain>
    </source>
</reference>
<keyword evidence="2" id="KW-1185">Reference proteome</keyword>
<dbReference type="EMBL" id="MU003522">
    <property type="protein sequence ID" value="KAF2466954.1"/>
    <property type="molecule type" value="Genomic_DNA"/>
</dbReference>
<comment type="caution">
    <text evidence="1">The sequence shown here is derived from an EMBL/GenBank/DDBJ whole genome shotgun (WGS) entry which is preliminary data.</text>
</comment>
<gene>
    <name evidence="1" type="ORF">BDR25DRAFT_345150</name>
</gene>
<protein>
    <submittedName>
        <fullName evidence="1">FAD/NAD(P)-binding domain-containing protein</fullName>
    </submittedName>
</protein>
<name>A0ACB6QIX7_9PLEO</name>
<sequence>MTTTNGCTRIKNGSMEEPLPIVIAGGGCFQPGEPSQLLLPQYKFQELLISKVRELDKGDVRLGSKVVGFEDSGTGASVNVKIHDSAGNEHDIEAEYLIGADGAKSTVRKLLDIPFEGGTLDVQLVAIDIRFPFNNYSFFDANFVIDGRDYGLIDVTEEEICEGVREKLDRMVPGEEEYEVVRVAPYKVQQRCAERFWKGRVGLVGDGAHLTNPYAGLGLASGIADAITLSSVLIHILPPQPLPAPPLPPPPPPNHPIPPSSSPPVPALASPNSVPSLTNRHVWRSHAYAQESIPRKSWKV</sequence>
<proteinExistence type="predicted"/>
<dbReference type="Proteomes" id="UP000799755">
    <property type="component" value="Unassembled WGS sequence"/>
</dbReference>
<evidence type="ECO:0000313" key="1">
    <source>
        <dbReference type="EMBL" id="KAF2466954.1"/>
    </source>
</evidence>